<gene>
    <name evidence="9" type="ORF">MTR67_013197</name>
</gene>
<evidence type="ECO:0000259" key="7">
    <source>
        <dbReference type="Pfam" id="PF00078"/>
    </source>
</evidence>
<dbReference type="Gene3D" id="3.10.10.10">
    <property type="entry name" value="HIV Type 1 Reverse Transcriptase, subunit A, domain 1"/>
    <property type="match status" value="1"/>
</dbReference>
<name>A0AAF0QA50_SOLVR</name>
<keyword evidence="4" id="KW-0255">Endonuclease</keyword>
<reference evidence="9" key="1">
    <citation type="submission" date="2023-08" db="EMBL/GenBank/DDBJ databases">
        <title>A de novo genome assembly of Solanum verrucosum Schlechtendal, a Mexican diploid species geographically isolated from the other diploid A-genome species in potato relatives.</title>
        <authorList>
            <person name="Hosaka K."/>
        </authorList>
    </citation>
    <scope>NUCLEOTIDE SEQUENCE</scope>
    <source>
        <tissue evidence="9">Young leaves</tissue>
    </source>
</reference>
<dbReference type="InterPro" id="IPR041373">
    <property type="entry name" value="RT_RNaseH"/>
</dbReference>
<dbReference type="Pfam" id="PF17917">
    <property type="entry name" value="RT_RNaseH"/>
    <property type="match status" value="1"/>
</dbReference>
<evidence type="ECO:0000256" key="3">
    <source>
        <dbReference type="ARBA" id="ARBA00022722"/>
    </source>
</evidence>
<keyword evidence="1" id="KW-0808">Transferase</keyword>
<dbReference type="GO" id="GO:0004519">
    <property type="term" value="F:endonuclease activity"/>
    <property type="evidence" value="ECO:0007669"/>
    <property type="project" value="UniProtKB-KW"/>
</dbReference>
<dbReference type="Proteomes" id="UP001234989">
    <property type="component" value="Chromosome 3"/>
</dbReference>
<keyword evidence="3" id="KW-0540">Nuclease</keyword>
<dbReference type="PANTHER" id="PTHR24559">
    <property type="entry name" value="TRANSPOSON TY3-I GAG-POL POLYPROTEIN"/>
    <property type="match status" value="1"/>
</dbReference>
<dbReference type="EMBL" id="CP133614">
    <property type="protein sequence ID" value="WMV19812.1"/>
    <property type="molecule type" value="Genomic_DNA"/>
</dbReference>
<keyword evidence="2" id="KW-0548">Nucleotidyltransferase</keyword>
<dbReference type="PANTHER" id="PTHR24559:SF444">
    <property type="entry name" value="REVERSE TRANSCRIPTASE DOMAIN-CONTAINING PROTEIN"/>
    <property type="match status" value="1"/>
</dbReference>
<evidence type="ECO:0000256" key="5">
    <source>
        <dbReference type="ARBA" id="ARBA00022801"/>
    </source>
</evidence>
<evidence type="ECO:0000256" key="6">
    <source>
        <dbReference type="ARBA" id="ARBA00022918"/>
    </source>
</evidence>
<keyword evidence="10" id="KW-1185">Reference proteome</keyword>
<dbReference type="SUPFAM" id="SSF56672">
    <property type="entry name" value="DNA/RNA polymerases"/>
    <property type="match status" value="1"/>
</dbReference>
<dbReference type="Pfam" id="PF00078">
    <property type="entry name" value="RVT_1"/>
    <property type="match status" value="1"/>
</dbReference>
<dbReference type="InterPro" id="IPR053134">
    <property type="entry name" value="RNA-dir_DNA_polymerase"/>
</dbReference>
<accession>A0AAF0QA50</accession>
<dbReference type="GO" id="GO:0016787">
    <property type="term" value="F:hydrolase activity"/>
    <property type="evidence" value="ECO:0007669"/>
    <property type="project" value="UniProtKB-KW"/>
</dbReference>
<dbReference type="GO" id="GO:0003964">
    <property type="term" value="F:RNA-directed DNA polymerase activity"/>
    <property type="evidence" value="ECO:0007669"/>
    <property type="project" value="UniProtKB-KW"/>
</dbReference>
<keyword evidence="6" id="KW-0695">RNA-directed DNA polymerase</keyword>
<feature type="domain" description="Reverse transcriptase" evidence="7">
    <location>
        <begin position="1"/>
        <end position="98"/>
    </location>
</feature>
<dbReference type="InterPro" id="IPR000477">
    <property type="entry name" value="RT_dom"/>
</dbReference>
<feature type="domain" description="Reverse transcriptase RNase H-like" evidence="8">
    <location>
        <begin position="171"/>
        <end position="217"/>
    </location>
</feature>
<evidence type="ECO:0000256" key="1">
    <source>
        <dbReference type="ARBA" id="ARBA00022679"/>
    </source>
</evidence>
<proteinExistence type="predicted"/>
<evidence type="ECO:0000256" key="4">
    <source>
        <dbReference type="ARBA" id="ARBA00022759"/>
    </source>
</evidence>
<dbReference type="AlphaFoldDB" id="A0AAF0QA50"/>
<evidence type="ECO:0000313" key="10">
    <source>
        <dbReference type="Proteomes" id="UP001234989"/>
    </source>
</evidence>
<dbReference type="Gene3D" id="3.30.70.270">
    <property type="match status" value="1"/>
</dbReference>
<dbReference type="CDD" id="cd01647">
    <property type="entry name" value="RT_LTR"/>
    <property type="match status" value="1"/>
</dbReference>
<keyword evidence="5" id="KW-0378">Hydrolase</keyword>
<evidence type="ECO:0000313" key="9">
    <source>
        <dbReference type="EMBL" id="WMV19812.1"/>
    </source>
</evidence>
<evidence type="ECO:0000256" key="2">
    <source>
        <dbReference type="ARBA" id="ARBA00022695"/>
    </source>
</evidence>
<organism evidence="9 10">
    <name type="scientific">Solanum verrucosum</name>
    <dbReference type="NCBI Taxonomy" id="315347"/>
    <lineage>
        <taxon>Eukaryota</taxon>
        <taxon>Viridiplantae</taxon>
        <taxon>Streptophyta</taxon>
        <taxon>Embryophyta</taxon>
        <taxon>Tracheophyta</taxon>
        <taxon>Spermatophyta</taxon>
        <taxon>Magnoliopsida</taxon>
        <taxon>eudicotyledons</taxon>
        <taxon>Gunneridae</taxon>
        <taxon>Pentapetalae</taxon>
        <taxon>asterids</taxon>
        <taxon>lamiids</taxon>
        <taxon>Solanales</taxon>
        <taxon>Solanaceae</taxon>
        <taxon>Solanoideae</taxon>
        <taxon>Solaneae</taxon>
        <taxon>Solanum</taxon>
    </lineage>
</organism>
<dbReference type="InterPro" id="IPR043502">
    <property type="entry name" value="DNA/RNA_pol_sf"/>
</dbReference>
<dbReference type="InterPro" id="IPR043128">
    <property type="entry name" value="Rev_trsase/Diguanyl_cyclase"/>
</dbReference>
<evidence type="ECO:0000259" key="8">
    <source>
        <dbReference type="Pfam" id="PF17917"/>
    </source>
</evidence>
<sequence>MRMCIDYRQLNKVTIKNKYPIPRIDDLFDQLQGASIFSKFDLRSGYHQLKIRAEDISKTTFRTRYGHYEFLVMSFGLTNAPAAFMELMNMLQTLKKKQFYAKFSKCEFWLSSVTLLRHVVTKDGNFSSIASLLTKLTQKNMTFQWSEVCEASFQKLKTLLTSAPILNLPKGKVIAYASRQLYVHEKNYPTHDLELATVVFALKIWRHYLYGVHCEYHLGKTNVVANALSWKSVSMGSLGKVLARVQAHSLLLDQIKARQFEDEKLKIIHDNVLNGEAKETILDSQGVLRIKGRICVPRVGDSTRLIM</sequence>
<protein>
    <submittedName>
        <fullName evidence="9">Uncharacterized protein</fullName>
    </submittedName>
</protein>